<reference evidence="1" key="2">
    <citation type="submission" date="2021-04" db="EMBL/GenBank/DDBJ databases">
        <authorList>
            <person name="Gilroy R."/>
        </authorList>
    </citation>
    <scope>NUCLEOTIDE SEQUENCE</scope>
    <source>
        <strain evidence="1">378</strain>
    </source>
</reference>
<accession>A0A948WZ09</accession>
<organism evidence="1 2">
    <name type="scientific">Candidatus Anaerobiospirillum pullicola</name>
    <dbReference type="NCBI Taxonomy" id="2838451"/>
    <lineage>
        <taxon>Bacteria</taxon>
        <taxon>Pseudomonadati</taxon>
        <taxon>Pseudomonadota</taxon>
        <taxon>Gammaproteobacteria</taxon>
        <taxon>Aeromonadales</taxon>
        <taxon>Succinivibrionaceae</taxon>
        <taxon>Anaerobiospirillum</taxon>
    </lineage>
</organism>
<gene>
    <name evidence="1" type="ORF">H9847_04290</name>
</gene>
<proteinExistence type="predicted"/>
<evidence type="ECO:0000313" key="1">
    <source>
        <dbReference type="EMBL" id="MBU3844077.1"/>
    </source>
</evidence>
<sequence length="92" mass="10364">MHDNNLRFVQQKQHIIEQLTAFCQRPRFFAQIMSMLLYRSPILHLQEPSSALDAFAHQDAITVVDAIFDCIKRNILITPPTSAGAIASIPST</sequence>
<reference evidence="1" key="1">
    <citation type="journal article" date="2021" name="PeerJ">
        <title>Extensive microbial diversity within the chicken gut microbiome revealed by metagenomics and culture.</title>
        <authorList>
            <person name="Gilroy R."/>
            <person name="Ravi A."/>
            <person name="Getino M."/>
            <person name="Pursley I."/>
            <person name="Horton D.L."/>
            <person name="Alikhan N.F."/>
            <person name="Baker D."/>
            <person name="Gharbi K."/>
            <person name="Hall N."/>
            <person name="Watson M."/>
            <person name="Adriaenssens E.M."/>
            <person name="Foster-Nyarko E."/>
            <person name="Jarju S."/>
            <person name="Secka A."/>
            <person name="Antonio M."/>
            <person name="Oren A."/>
            <person name="Chaudhuri R.R."/>
            <person name="La Ragione R."/>
            <person name="Hildebrand F."/>
            <person name="Pallen M.J."/>
        </authorList>
    </citation>
    <scope>NUCLEOTIDE SEQUENCE</scope>
    <source>
        <strain evidence="1">378</strain>
    </source>
</reference>
<name>A0A948WZ09_9GAMM</name>
<comment type="caution">
    <text evidence="1">The sequence shown here is derived from an EMBL/GenBank/DDBJ whole genome shotgun (WGS) entry which is preliminary data.</text>
</comment>
<protein>
    <submittedName>
        <fullName evidence="1">Uncharacterized protein</fullName>
    </submittedName>
</protein>
<dbReference type="AlphaFoldDB" id="A0A948WZ09"/>
<evidence type="ECO:0000313" key="2">
    <source>
        <dbReference type="Proteomes" id="UP000733611"/>
    </source>
</evidence>
<dbReference type="Proteomes" id="UP000733611">
    <property type="component" value="Unassembled WGS sequence"/>
</dbReference>
<dbReference type="EMBL" id="JAHLFE010000083">
    <property type="protein sequence ID" value="MBU3844077.1"/>
    <property type="molecule type" value="Genomic_DNA"/>
</dbReference>